<keyword evidence="2" id="KW-0547">Nucleotide-binding</keyword>
<evidence type="ECO:0000256" key="1">
    <source>
        <dbReference type="ARBA" id="ARBA00022679"/>
    </source>
</evidence>
<evidence type="ECO:0000256" key="3">
    <source>
        <dbReference type="ARBA" id="ARBA00022777"/>
    </source>
</evidence>
<dbReference type="PRINTS" id="PR00094">
    <property type="entry name" value="ADENYLTKNASE"/>
</dbReference>
<organism evidence="4">
    <name type="scientific">marine metagenome</name>
    <dbReference type="NCBI Taxonomy" id="408172"/>
    <lineage>
        <taxon>unclassified sequences</taxon>
        <taxon>metagenomes</taxon>
        <taxon>ecological metagenomes</taxon>
    </lineage>
</organism>
<keyword evidence="3" id="KW-0418">Kinase</keyword>
<keyword evidence="1" id="KW-0808">Transferase</keyword>
<dbReference type="NCBIfam" id="NF011100">
    <property type="entry name" value="PRK14527.1"/>
    <property type="match status" value="1"/>
</dbReference>
<reference evidence="4" key="1">
    <citation type="submission" date="2018-05" db="EMBL/GenBank/DDBJ databases">
        <authorList>
            <person name="Lanie J.A."/>
            <person name="Ng W.-L."/>
            <person name="Kazmierczak K.M."/>
            <person name="Andrzejewski T.M."/>
            <person name="Davidsen T.M."/>
            <person name="Wayne K.J."/>
            <person name="Tettelin H."/>
            <person name="Glass J.I."/>
            <person name="Rusch D."/>
            <person name="Podicherti R."/>
            <person name="Tsui H.-C.T."/>
            <person name="Winkler M.E."/>
        </authorList>
    </citation>
    <scope>NUCLEOTIDE SEQUENCE</scope>
</reference>
<dbReference type="PANTHER" id="PTHR23359">
    <property type="entry name" value="NUCLEOTIDE KINASE"/>
    <property type="match status" value="1"/>
</dbReference>
<dbReference type="GO" id="GO:0004017">
    <property type="term" value="F:AMP kinase activity"/>
    <property type="evidence" value="ECO:0007669"/>
    <property type="project" value="InterPro"/>
</dbReference>
<dbReference type="SUPFAM" id="SSF57774">
    <property type="entry name" value="Microbial and mitochondrial ADK, insert 'zinc finger' domain"/>
    <property type="match status" value="1"/>
</dbReference>
<dbReference type="HAMAP" id="MF_00235">
    <property type="entry name" value="Adenylate_kinase_Adk"/>
    <property type="match status" value="1"/>
</dbReference>
<evidence type="ECO:0008006" key="5">
    <source>
        <dbReference type="Google" id="ProtNLM"/>
    </source>
</evidence>
<name>A0A382V215_9ZZZZ</name>
<dbReference type="SUPFAM" id="SSF52540">
    <property type="entry name" value="P-loop containing nucleoside triphosphate hydrolases"/>
    <property type="match status" value="1"/>
</dbReference>
<dbReference type="PROSITE" id="PS00113">
    <property type="entry name" value="ADENYLATE_KINASE"/>
    <property type="match status" value="1"/>
</dbReference>
<dbReference type="InterPro" id="IPR000850">
    <property type="entry name" value="Adenylat/UMP-CMP_kin"/>
</dbReference>
<proteinExistence type="inferred from homology"/>
<protein>
    <recommendedName>
        <fullName evidence="5">Adenylate kinase active site lid domain-containing protein</fullName>
    </recommendedName>
</protein>
<dbReference type="NCBIfam" id="NF001381">
    <property type="entry name" value="PRK00279.1-3"/>
    <property type="match status" value="1"/>
</dbReference>
<dbReference type="EMBL" id="UINC01148195">
    <property type="protein sequence ID" value="SVD39941.1"/>
    <property type="molecule type" value="Genomic_DNA"/>
</dbReference>
<gene>
    <name evidence="4" type="ORF">METZ01_LOCUS392795</name>
</gene>
<dbReference type="InterPro" id="IPR033690">
    <property type="entry name" value="Adenylat_kinase_CS"/>
</dbReference>
<dbReference type="GO" id="GO:0005524">
    <property type="term" value="F:ATP binding"/>
    <property type="evidence" value="ECO:0007669"/>
    <property type="project" value="InterPro"/>
</dbReference>
<evidence type="ECO:0000256" key="2">
    <source>
        <dbReference type="ARBA" id="ARBA00022741"/>
    </source>
</evidence>
<sequence length="213" mass="23641">MRIILLGAPGSGKGTQAENLMRDYGCPQISTGVLLREAIQQGTTIGKRVEEIMARGDLVSDEIVLDLIASSLEDIEINKGYLLDGYPRNINQAQSLSILLDSIERPLQHTILIDVGPEVLIKRLSGRRTCSLTGKILNIHFSCQEELDACTNSGGELIQRDDDHIESITKRITVYKEQTEPMIQFYNEISILKVIDGEGTVDEVYSRLIAQVN</sequence>
<evidence type="ECO:0000313" key="4">
    <source>
        <dbReference type="EMBL" id="SVD39941.1"/>
    </source>
</evidence>
<dbReference type="AlphaFoldDB" id="A0A382V215"/>
<dbReference type="CDD" id="cd01428">
    <property type="entry name" value="ADK"/>
    <property type="match status" value="1"/>
</dbReference>
<dbReference type="InterPro" id="IPR027417">
    <property type="entry name" value="P-loop_NTPase"/>
</dbReference>
<dbReference type="Pfam" id="PF00406">
    <property type="entry name" value="ADK"/>
    <property type="match status" value="1"/>
</dbReference>
<dbReference type="NCBIfam" id="TIGR01351">
    <property type="entry name" value="adk"/>
    <property type="match status" value="1"/>
</dbReference>
<dbReference type="InterPro" id="IPR006259">
    <property type="entry name" value="Adenyl_kin_sub"/>
</dbReference>
<dbReference type="InterPro" id="IPR036193">
    <property type="entry name" value="ADK_active_lid_dom_sf"/>
</dbReference>
<dbReference type="Gene3D" id="3.40.50.300">
    <property type="entry name" value="P-loop containing nucleotide triphosphate hydrolases"/>
    <property type="match status" value="1"/>
</dbReference>
<accession>A0A382V215</accession>
<dbReference type="FunFam" id="3.40.50.300:FF:000106">
    <property type="entry name" value="Adenylate kinase mitochondrial"/>
    <property type="match status" value="1"/>
</dbReference>